<reference evidence="1" key="1">
    <citation type="submission" date="2015-04" db="UniProtKB">
        <authorList>
            <consortium name="EnsemblPlants"/>
        </authorList>
    </citation>
    <scope>IDENTIFICATION</scope>
</reference>
<dbReference type="EnsemblPlants" id="OGLUM05G28500.2">
    <property type="protein sequence ID" value="OGLUM05G28500.2"/>
    <property type="gene ID" value="OGLUM05G28500"/>
</dbReference>
<dbReference type="HOGENOM" id="CLU_1306556_0_0_1"/>
<sequence>MEEAVVAEMAIVLEDALFCLQCLPLLASDKLTLEHRTSKTRRSRKTLEWMAGWLAPRVMGCGKHAKKIQHIPLGKWKGFVTGRSGRTNCRYRTREKGPPIPSCPTPLHPNINKATNLSSLVFAIMYMAKIVVTGQELLSKLTVSSLGWKLGWHAENIGHSNTTKGQGMGESACLSSQDLREGRKAGSTDLLRHMLFFPFEVSESSAQIKEL</sequence>
<dbReference type="AlphaFoldDB" id="A0A0E0A378"/>
<name>A0A0E0A378_9ORYZ</name>
<proteinExistence type="predicted"/>
<dbReference type="Gramene" id="OGLUM05G28500.2">
    <property type="protein sequence ID" value="OGLUM05G28500.2"/>
    <property type="gene ID" value="OGLUM05G28500"/>
</dbReference>
<evidence type="ECO:0000313" key="2">
    <source>
        <dbReference type="Proteomes" id="UP000026961"/>
    </source>
</evidence>
<organism evidence="1">
    <name type="scientific">Oryza glumipatula</name>
    <dbReference type="NCBI Taxonomy" id="40148"/>
    <lineage>
        <taxon>Eukaryota</taxon>
        <taxon>Viridiplantae</taxon>
        <taxon>Streptophyta</taxon>
        <taxon>Embryophyta</taxon>
        <taxon>Tracheophyta</taxon>
        <taxon>Spermatophyta</taxon>
        <taxon>Magnoliopsida</taxon>
        <taxon>Liliopsida</taxon>
        <taxon>Poales</taxon>
        <taxon>Poaceae</taxon>
        <taxon>BOP clade</taxon>
        <taxon>Oryzoideae</taxon>
        <taxon>Oryzeae</taxon>
        <taxon>Oryzinae</taxon>
        <taxon>Oryza</taxon>
    </lineage>
</organism>
<protein>
    <submittedName>
        <fullName evidence="1">Uncharacterized protein</fullName>
    </submittedName>
</protein>
<evidence type="ECO:0000313" key="1">
    <source>
        <dbReference type="EnsemblPlants" id="OGLUM05G28500.2"/>
    </source>
</evidence>
<accession>A0A0E0A378</accession>
<reference evidence="1" key="2">
    <citation type="submission" date="2018-05" db="EMBL/GenBank/DDBJ databases">
        <title>OgluRS3 (Oryza glumaepatula Reference Sequence Version 3).</title>
        <authorList>
            <person name="Zhang J."/>
            <person name="Kudrna D."/>
            <person name="Lee S."/>
            <person name="Talag J."/>
            <person name="Welchert J."/>
            <person name="Wing R.A."/>
        </authorList>
    </citation>
    <scope>NUCLEOTIDE SEQUENCE [LARGE SCALE GENOMIC DNA]</scope>
</reference>
<dbReference type="Proteomes" id="UP000026961">
    <property type="component" value="Chromosome 5"/>
</dbReference>
<keyword evidence="2" id="KW-1185">Reference proteome</keyword>